<dbReference type="SMART" id="SM00642">
    <property type="entry name" value="Aamy"/>
    <property type="match status" value="1"/>
</dbReference>
<keyword evidence="4" id="KW-0106">Calcium</keyword>
<evidence type="ECO:0000256" key="7">
    <source>
        <dbReference type="ARBA" id="ARBA00023965"/>
    </source>
</evidence>
<dbReference type="SMR" id="A0A1M6C0R3"/>
<dbReference type="CDD" id="cd11341">
    <property type="entry name" value="AmyAc_Pullulanase_LD-like"/>
    <property type="match status" value="1"/>
</dbReference>
<name>A0A1M6C0R3_9FIRM</name>
<dbReference type="SUPFAM" id="SSF51445">
    <property type="entry name" value="(Trans)glycosidases"/>
    <property type="match status" value="1"/>
</dbReference>
<keyword evidence="2" id="KW-0732">Signal</keyword>
<evidence type="ECO:0000313" key="12">
    <source>
        <dbReference type="EMBL" id="SHI54606.1"/>
    </source>
</evidence>
<dbReference type="EMBL" id="FQZP01000004">
    <property type="protein sequence ID" value="SHI54606.1"/>
    <property type="molecule type" value="Genomic_DNA"/>
</dbReference>
<dbReference type="SUPFAM" id="SSF81296">
    <property type="entry name" value="E set domains"/>
    <property type="match status" value="1"/>
</dbReference>
<dbReference type="CDD" id="cd10315">
    <property type="entry name" value="CBM41_pullulanase"/>
    <property type="match status" value="1"/>
</dbReference>
<accession>A0A1M6C0R3</accession>
<evidence type="ECO:0000256" key="9">
    <source>
        <dbReference type="ARBA" id="ARBA00029618"/>
    </source>
</evidence>
<organism evidence="12 13">
    <name type="scientific">Thermoclostridium caenicola</name>
    <dbReference type="NCBI Taxonomy" id="659425"/>
    <lineage>
        <taxon>Bacteria</taxon>
        <taxon>Bacillati</taxon>
        <taxon>Bacillota</taxon>
        <taxon>Clostridia</taxon>
        <taxon>Eubacteriales</taxon>
        <taxon>Oscillospiraceae</taxon>
        <taxon>Thermoclostridium</taxon>
    </lineage>
</organism>
<dbReference type="Gene3D" id="2.60.40.1180">
    <property type="entry name" value="Golgi alpha-mannosidase II"/>
    <property type="match status" value="1"/>
</dbReference>
<dbReference type="GO" id="GO:0051060">
    <property type="term" value="F:pullulanase activity"/>
    <property type="evidence" value="ECO:0007669"/>
    <property type="project" value="UniProtKB-EC"/>
</dbReference>
<dbReference type="Pfam" id="PF00128">
    <property type="entry name" value="Alpha-amylase"/>
    <property type="match status" value="1"/>
</dbReference>
<dbReference type="InterPro" id="IPR005323">
    <property type="entry name" value="CBM41_pullulanase"/>
</dbReference>
<keyword evidence="3" id="KW-0378">Hydrolase</keyword>
<dbReference type="SUPFAM" id="SSF49452">
    <property type="entry name" value="Starch-binding domain-like"/>
    <property type="match status" value="1"/>
</dbReference>
<dbReference type="AlphaFoldDB" id="A0A1M6C0R3"/>
<evidence type="ECO:0000256" key="4">
    <source>
        <dbReference type="ARBA" id="ARBA00022837"/>
    </source>
</evidence>
<evidence type="ECO:0000256" key="10">
    <source>
        <dbReference type="ARBA" id="ARBA00031076"/>
    </source>
</evidence>
<dbReference type="GO" id="GO:0030245">
    <property type="term" value="P:cellulose catabolic process"/>
    <property type="evidence" value="ECO:0007669"/>
    <property type="project" value="UniProtKB-KW"/>
</dbReference>
<protein>
    <recommendedName>
        <fullName evidence="8">pullulanase</fullName>
        <ecNumber evidence="8">3.2.1.41</ecNumber>
    </recommendedName>
    <alternativeName>
        <fullName evidence="9">Alpha-dextrin endo-1,6-alpha-glucosidase</fullName>
    </alternativeName>
    <alternativeName>
        <fullName evidence="10">Pullulan 6-glucanohydrolase</fullName>
    </alternativeName>
</protein>
<keyword evidence="5" id="KW-0119">Carbohydrate metabolism</keyword>
<evidence type="ECO:0000256" key="3">
    <source>
        <dbReference type="ARBA" id="ARBA00022801"/>
    </source>
</evidence>
<dbReference type="Pfam" id="PF21653">
    <property type="entry name" value="pulA_all-beta"/>
    <property type="match status" value="1"/>
</dbReference>
<dbReference type="Pfam" id="PF02922">
    <property type="entry name" value="CBM_48"/>
    <property type="match status" value="1"/>
</dbReference>
<proteinExistence type="inferred from homology"/>
<dbReference type="EC" id="3.2.1.41" evidence="8"/>
<comment type="catalytic activity">
    <reaction evidence="7">
        <text>Hydrolysis of (1-&gt;6)-alpha-D-glucosidic linkages in pullulan, amylopectin and glycogen, and in the alpha- and beta-limit dextrins of amylopectin and glycogen.</text>
        <dbReference type="EC" id="3.2.1.41"/>
    </reaction>
</comment>
<dbReference type="NCBIfam" id="TIGR02104">
    <property type="entry name" value="pulA_typeI"/>
    <property type="match status" value="1"/>
</dbReference>
<dbReference type="Pfam" id="PF03714">
    <property type="entry name" value="PUD"/>
    <property type="match status" value="1"/>
</dbReference>
<dbReference type="InterPro" id="IPR049117">
    <property type="entry name" value="pulA_all-beta"/>
</dbReference>
<evidence type="ECO:0000259" key="11">
    <source>
        <dbReference type="SMART" id="SM00642"/>
    </source>
</evidence>
<evidence type="ECO:0000256" key="8">
    <source>
        <dbReference type="ARBA" id="ARBA00024062"/>
    </source>
</evidence>
<evidence type="ECO:0000256" key="5">
    <source>
        <dbReference type="ARBA" id="ARBA00023001"/>
    </source>
</evidence>
<keyword evidence="6" id="KW-0326">Glycosidase</keyword>
<dbReference type="InterPro" id="IPR013784">
    <property type="entry name" value="Carb-bd-like_fold"/>
</dbReference>
<dbReference type="InterPro" id="IPR011840">
    <property type="entry name" value="PulA_typeI"/>
</dbReference>
<keyword evidence="5" id="KW-0136">Cellulose degradation</keyword>
<dbReference type="Gene3D" id="3.20.20.80">
    <property type="entry name" value="Glycosidases"/>
    <property type="match status" value="1"/>
</dbReference>
<dbReference type="PANTHER" id="PTHR43002">
    <property type="entry name" value="GLYCOGEN DEBRANCHING ENZYME"/>
    <property type="match status" value="1"/>
</dbReference>
<dbReference type="InterPro" id="IPR006047">
    <property type="entry name" value="GH13_cat_dom"/>
</dbReference>
<feature type="domain" description="Glycosyl hydrolase family 13 catalytic" evidence="11">
    <location>
        <begin position="395"/>
        <end position="775"/>
    </location>
</feature>
<gene>
    <name evidence="12" type="ORF">SAMN05444373_100410</name>
</gene>
<evidence type="ECO:0000313" key="13">
    <source>
        <dbReference type="Proteomes" id="UP000324781"/>
    </source>
</evidence>
<dbReference type="InterPro" id="IPR013783">
    <property type="entry name" value="Ig-like_fold"/>
</dbReference>
<dbReference type="CDD" id="cd02860">
    <property type="entry name" value="E_set_Pullulanase"/>
    <property type="match status" value="1"/>
</dbReference>
<dbReference type="InterPro" id="IPR004193">
    <property type="entry name" value="Glyco_hydro_13_N"/>
</dbReference>
<dbReference type="Gene3D" id="2.60.40.1110">
    <property type="match status" value="1"/>
</dbReference>
<evidence type="ECO:0000256" key="6">
    <source>
        <dbReference type="ARBA" id="ARBA00023295"/>
    </source>
</evidence>
<sequence length="880" mass="99725">MTTGPYGRRAIGPAAKGSVFKRLMRLNRRQTGKNTMLRIHYYRYDQDYTGWDIWLWEMGHEGSLYSFKYQERLNQEPGKIAMVAEIDVSSFKSDRAGIILRRGGWHERDLHIDRYFHISEEARTGTADIYVVQDTIEIMYSEEDLCLTPGFETAVFQNFREIYVKLQAPATAPLSQEPFKVLENGLEVPIRHVTQIRGAREFVISLEEDMVLGSSYMVVKPGFRIGAVAYGMLYDTQEFEEKFTYTGDDLGATWTPEATIFRVWSPIATAVYVNIFEKGSGPNLQTVEPMVRDLQGTWVARIPGDLSGKYYTYTVIVMGMTLEAADPYARSSGVNGRRSMILDLSKTNPPGWDKVKHVTLKNPTDAVLYEVHIRDATIHESSGIKMRGKFLGLAETGTKSPEGELTGLSHFAELGITHVHLMPIFDFFTVDETRLDEPQYNWGYDPVNYNVPDGSYSTNPEDGAVRVRELKQMILALKNAGIGVVMDVVYNHTYKTAESDFNKIMPGYYYRTDRHNRYSNGSGCGNETASERSMVRKFIVDSVKYWAREYKIDGFRFDLMGLHDVETMNLVRRELDTINPSILIYGEGWTGGPSLLEGSLAATKTNAPKLERIGFFNDNTRDGIRGDNFHHHQTGFITGNYYMKESVKFGIAGAVFHHGIDYSRIIYNSFAWAGHAWHCVNYAASHDNLTLYDKLRASRPDLDDNEYMKLVNLVGAIVLTAQGIPFLMLGIDMMRSKNGEHNSYNLPDAINQIDWSNKSKYRPVFAYYQGLIRLRRSHPAFRMVLADDIRRHLHFLPSRESSIVFILNHHANGDPWETILVAINAGTEPETIVLPLPGPWHVVADANRAGTDILYTVRDPSVTVPPRAAMILFHDDAGAV</sequence>
<evidence type="ECO:0000256" key="2">
    <source>
        <dbReference type="ARBA" id="ARBA00022729"/>
    </source>
</evidence>
<dbReference type="InterPro" id="IPR014756">
    <property type="entry name" value="Ig_E-set"/>
</dbReference>
<dbReference type="SUPFAM" id="SSF51011">
    <property type="entry name" value="Glycosyl hydrolase domain"/>
    <property type="match status" value="1"/>
</dbReference>
<dbReference type="InterPro" id="IPR017853">
    <property type="entry name" value="GH"/>
</dbReference>
<dbReference type="InterPro" id="IPR013780">
    <property type="entry name" value="Glyco_hydro_b"/>
</dbReference>
<keyword evidence="13" id="KW-1185">Reference proteome</keyword>
<dbReference type="GO" id="GO:0030246">
    <property type="term" value="F:carbohydrate binding"/>
    <property type="evidence" value="ECO:0007669"/>
    <property type="project" value="InterPro"/>
</dbReference>
<dbReference type="Gene3D" id="2.60.40.10">
    <property type="entry name" value="Immunoglobulins"/>
    <property type="match status" value="1"/>
</dbReference>
<evidence type="ECO:0000256" key="1">
    <source>
        <dbReference type="ARBA" id="ARBA00008061"/>
    </source>
</evidence>
<reference evidence="12 13" key="1">
    <citation type="submission" date="2016-11" db="EMBL/GenBank/DDBJ databases">
        <authorList>
            <person name="Varghese N."/>
            <person name="Submissions S."/>
        </authorList>
    </citation>
    <scope>NUCLEOTIDE SEQUENCE [LARGE SCALE GENOMIC DNA]</scope>
    <source>
        <strain evidence="12 13">DSM 19027</strain>
    </source>
</reference>
<comment type="similarity">
    <text evidence="1">Belongs to the glycosyl hydrolase 13 family.</text>
</comment>
<keyword evidence="5" id="KW-0624">Polysaccharide degradation</keyword>
<dbReference type="Proteomes" id="UP000324781">
    <property type="component" value="Unassembled WGS sequence"/>
</dbReference>